<evidence type="ECO:0000313" key="2">
    <source>
        <dbReference type="Proteomes" id="UP000239388"/>
    </source>
</evidence>
<reference evidence="1 2" key="1">
    <citation type="submission" date="2018-02" db="EMBL/GenBank/DDBJ databases">
        <title>Comparative genomes isolates from brazilian mangrove.</title>
        <authorList>
            <person name="Araujo J.E."/>
            <person name="Taketani R.G."/>
            <person name="Silva M.C.P."/>
            <person name="Loureco M.V."/>
            <person name="Andreote F.D."/>
        </authorList>
    </citation>
    <scope>NUCLEOTIDE SEQUENCE [LARGE SCALE GENOMIC DNA]</scope>
    <source>
        <strain evidence="1 2">NAP PRIS-MGV</strain>
    </source>
</reference>
<evidence type="ECO:0000313" key="1">
    <source>
        <dbReference type="EMBL" id="PQO32969.1"/>
    </source>
</evidence>
<dbReference type="AlphaFoldDB" id="A0A2S8FLB2"/>
<comment type="caution">
    <text evidence="1">The sequence shown here is derived from an EMBL/GenBank/DDBJ whole genome shotgun (WGS) entry which is preliminary data.</text>
</comment>
<accession>A0A2S8FLB2</accession>
<gene>
    <name evidence="1" type="ORF">C5Y98_17685</name>
</gene>
<dbReference type="RefSeq" id="WP_105356036.1">
    <property type="nucleotide sequence ID" value="NZ_PUIB01000018.1"/>
</dbReference>
<sequence length="102" mass="11991">MPTIPPDVRKRAIAINRYGYNDYLAFITVAQTTGRGHFDNTRFKMSRAMPSARELTHWHRPTHFFDQADRRSTNRVLHLERIFSEYYLGIDFALFLGTAVKQ</sequence>
<protein>
    <submittedName>
        <fullName evidence="1">Uncharacterized protein</fullName>
    </submittedName>
</protein>
<proteinExistence type="predicted"/>
<name>A0A2S8FLB2_9BACT</name>
<dbReference type="EMBL" id="PUIB01000018">
    <property type="protein sequence ID" value="PQO32969.1"/>
    <property type="molecule type" value="Genomic_DNA"/>
</dbReference>
<dbReference type="Proteomes" id="UP000239388">
    <property type="component" value="Unassembled WGS sequence"/>
</dbReference>
<organism evidence="1 2">
    <name type="scientific">Blastopirellula marina</name>
    <dbReference type="NCBI Taxonomy" id="124"/>
    <lineage>
        <taxon>Bacteria</taxon>
        <taxon>Pseudomonadati</taxon>
        <taxon>Planctomycetota</taxon>
        <taxon>Planctomycetia</taxon>
        <taxon>Pirellulales</taxon>
        <taxon>Pirellulaceae</taxon>
        <taxon>Blastopirellula</taxon>
    </lineage>
</organism>